<name>B8IDA9_METNO</name>
<evidence type="ECO:0000313" key="3">
    <source>
        <dbReference type="Proteomes" id="UP000008207"/>
    </source>
</evidence>
<evidence type="ECO:0000256" key="1">
    <source>
        <dbReference type="SAM" id="SignalP"/>
    </source>
</evidence>
<keyword evidence="3" id="KW-1185">Reference proteome</keyword>
<dbReference type="KEGG" id="mno:Mnod_6506"/>
<protein>
    <submittedName>
        <fullName evidence="2">Uncharacterized protein</fullName>
    </submittedName>
</protein>
<dbReference type="EMBL" id="CP001349">
    <property type="protein sequence ID" value="ACL61275.1"/>
    <property type="molecule type" value="Genomic_DNA"/>
</dbReference>
<feature type="signal peptide" evidence="1">
    <location>
        <begin position="1"/>
        <end position="21"/>
    </location>
</feature>
<reference evidence="2 3" key="1">
    <citation type="submission" date="2009-01" db="EMBL/GenBank/DDBJ databases">
        <title>Complete sequence of chromosome of Methylobacterium nodulans ORS 2060.</title>
        <authorList>
            <consortium name="US DOE Joint Genome Institute"/>
            <person name="Lucas S."/>
            <person name="Copeland A."/>
            <person name="Lapidus A."/>
            <person name="Glavina del Rio T."/>
            <person name="Dalin E."/>
            <person name="Tice H."/>
            <person name="Bruce D."/>
            <person name="Goodwin L."/>
            <person name="Pitluck S."/>
            <person name="Sims D."/>
            <person name="Brettin T."/>
            <person name="Detter J.C."/>
            <person name="Han C."/>
            <person name="Larimer F."/>
            <person name="Land M."/>
            <person name="Hauser L."/>
            <person name="Kyrpides N."/>
            <person name="Ivanova N."/>
            <person name="Marx C.J."/>
            <person name="Richardson P."/>
        </authorList>
    </citation>
    <scope>NUCLEOTIDE SEQUENCE [LARGE SCALE GENOMIC DNA]</scope>
    <source>
        <strain evidence="3">LMG 21967 / CNCM I-2342 / ORS 2060</strain>
    </source>
</reference>
<dbReference type="RefSeq" id="WP_015932848.1">
    <property type="nucleotide sequence ID" value="NC_011894.1"/>
</dbReference>
<dbReference type="STRING" id="460265.Mnod_6506"/>
<dbReference type="Proteomes" id="UP000008207">
    <property type="component" value="Chromosome"/>
</dbReference>
<gene>
    <name evidence="2" type="ordered locus">Mnod_6506</name>
</gene>
<dbReference type="HOGENOM" id="CLU_138470_0_0_5"/>
<feature type="chain" id="PRO_5002874479" evidence="1">
    <location>
        <begin position="22"/>
        <end position="156"/>
    </location>
</feature>
<dbReference type="AlphaFoldDB" id="B8IDA9"/>
<dbReference type="eggNOG" id="ENOG502ZYKG">
    <property type="taxonomic scope" value="Bacteria"/>
</dbReference>
<keyword evidence="1" id="KW-0732">Signal</keyword>
<organism evidence="2 3">
    <name type="scientific">Methylobacterium nodulans (strain LMG 21967 / CNCM I-2342 / ORS 2060)</name>
    <dbReference type="NCBI Taxonomy" id="460265"/>
    <lineage>
        <taxon>Bacteria</taxon>
        <taxon>Pseudomonadati</taxon>
        <taxon>Pseudomonadota</taxon>
        <taxon>Alphaproteobacteria</taxon>
        <taxon>Hyphomicrobiales</taxon>
        <taxon>Methylobacteriaceae</taxon>
        <taxon>Methylobacterium</taxon>
    </lineage>
</organism>
<proteinExistence type="predicted"/>
<evidence type="ECO:0000313" key="2">
    <source>
        <dbReference type="EMBL" id="ACL61275.1"/>
    </source>
</evidence>
<sequence length="156" mass="15827">MRLIGLAALMCLGSTLGAASAARADACGTLAGRFVTVTGAAFAGRSGSTVAFGAADADLMLLDCRAPRQVILRSRFAEPNRYTFVLIGLAAKALAGARPEEAETLALALHRAARLGGTGRAGRAGPVEITCTAAPVGEFLSSCLVRALRGPRAGRS</sequence>
<accession>B8IDA9</accession>